<dbReference type="Gene3D" id="3.40.50.10490">
    <property type="entry name" value="Glucose-6-phosphate isomerase like protein, domain 1"/>
    <property type="match status" value="1"/>
</dbReference>
<dbReference type="PROSITE" id="PS51371">
    <property type="entry name" value="CBS"/>
    <property type="match status" value="2"/>
</dbReference>
<keyword evidence="10" id="KW-0413">Isomerase</keyword>
<keyword evidence="5" id="KW-0479">Metal-binding</keyword>
<dbReference type="InterPro" id="IPR046342">
    <property type="entry name" value="CBS_dom_sf"/>
</dbReference>
<dbReference type="InterPro" id="IPR001347">
    <property type="entry name" value="SIS_dom"/>
</dbReference>
<evidence type="ECO:0000256" key="5">
    <source>
        <dbReference type="PIRSR" id="PIRSR004692-2"/>
    </source>
</evidence>
<dbReference type="PIRSF" id="PIRSF004692">
    <property type="entry name" value="KdsD_KpsF"/>
    <property type="match status" value="1"/>
</dbReference>
<keyword evidence="2" id="KW-0677">Repeat</keyword>
<dbReference type="SUPFAM" id="SSF53697">
    <property type="entry name" value="SIS domain"/>
    <property type="match status" value="1"/>
</dbReference>
<evidence type="ECO:0000313" key="10">
    <source>
        <dbReference type="EMBL" id="GGC80858.1"/>
    </source>
</evidence>
<keyword evidence="3 7" id="KW-0129">CBS domain</keyword>
<dbReference type="EMBL" id="BMED01000003">
    <property type="protein sequence ID" value="GGC80858.1"/>
    <property type="molecule type" value="Genomic_DNA"/>
</dbReference>
<dbReference type="Pfam" id="PF01380">
    <property type="entry name" value="SIS"/>
    <property type="match status" value="1"/>
</dbReference>
<evidence type="ECO:0000259" key="8">
    <source>
        <dbReference type="PROSITE" id="PS51371"/>
    </source>
</evidence>
<dbReference type="SMART" id="SM00116">
    <property type="entry name" value="CBS"/>
    <property type="match status" value="2"/>
</dbReference>
<dbReference type="Gene3D" id="3.10.580.10">
    <property type="entry name" value="CBS-domain"/>
    <property type="match status" value="1"/>
</dbReference>
<accession>A0A916UNK6</accession>
<dbReference type="AlphaFoldDB" id="A0A916UNK6"/>
<evidence type="ECO:0000259" key="9">
    <source>
        <dbReference type="PROSITE" id="PS51464"/>
    </source>
</evidence>
<evidence type="ECO:0000256" key="2">
    <source>
        <dbReference type="ARBA" id="ARBA00022737"/>
    </source>
</evidence>
<dbReference type="InterPro" id="IPR046348">
    <property type="entry name" value="SIS_dom_sf"/>
</dbReference>
<organism evidence="10 11">
    <name type="scientific">Undibacterium terreum</name>
    <dbReference type="NCBI Taxonomy" id="1224302"/>
    <lineage>
        <taxon>Bacteria</taxon>
        <taxon>Pseudomonadati</taxon>
        <taxon>Pseudomonadota</taxon>
        <taxon>Betaproteobacteria</taxon>
        <taxon>Burkholderiales</taxon>
        <taxon>Oxalobacteraceae</taxon>
        <taxon>Undibacterium</taxon>
    </lineage>
</organism>
<evidence type="ECO:0000256" key="3">
    <source>
        <dbReference type="ARBA" id="ARBA00023122"/>
    </source>
</evidence>
<dbReference type="Proteomes" id="UP000637423">
    <property type="component" value="Unassembled WGS sequence"/>
</dbReference>
<dbReference type="PROSITE" id="PS51464">
    <property type="entry name" value="SIS"/>
    <property type="match status" value="1"/>
</dbReference>
<dbReference type="GO" id="GO:0097367">
    <property type="term" value="F:carbohydrate derivative binding"/>
    <property type="evidence" value="ECO:0007669"/>
    <property type="project" value="InterPro"/>
</dbReference>
<keyword evidence="11" id="KW-1185">Reference proteome</keyword>
<reference evidence="10" key="2">
    <citation type="submission" date="2020-09" db="EMBL/GenBank/DDBJ databases">
        <authorList>
            <person name="Sun Q."/>
            <person name="Zhou Y."/>
        </authorList>
    </citation>
    <scope>NUCLEOTIDE SEQUENCE</scope>
    <source>
        <strain evidence="10">CGMCC 1.10998</strain>
    </source>
</reference>
<dbReference type="CDD" id="cd05014">
    <property type="entry name" value="SIS_Kpsf"/>
    <property type="match status" value="1"/>
</dbReference>
<keyword evidence="5" id="KW-0862">Zinc</keyword>
<dbReference type="GO" id="GO:0005975">
    <property type="term" value="P:carbohydrate metabolic process"/>
    <property type="evidence" value="ECO:0007669"/>
    <property type="project" value="InterPro"/>
</dbReference>
<dbReference type="PANTHER" id="PTHR42745">
    <property type="match status" value="1"/>
</dbReference>
<evidence type="ECO:0000256" key="6">
    <source>
        <dbReference type="PIRSR" id="PIRSR004692-3"/>
    </source>
</evidence>
<name>A0A916UNK6_9BURK</name>
<feature type="binding site" evidence="5">
    <location>
        <position position="99"/>
    </location>
    <ligand>
        <name>Zn(2+)</name>
        <dbReference type="ChEBI" id="CHEBI:29105"/>
    </ligand>
</feature>
<dbReference type="NCBIfam" id="TIGR00393">
    <property type="entry name" value="kpsF"/>
    <property type="match status" value="1"/>
</dbReference>
<evidence type="ECO:0000256" key="1">
    <source>
        <dbReference type="ARBA" id="ARBA00008165"/>
    </source>
</evidence>
<evidence type="ECO:0000256" key="4">
    <source>
        <dbReference type="PIRNR" id="PIRNR004692"/>
    </source>
</evidence>
<dbReference type="InterPro" id="IPR050986">
    <property type="entry name" value="GutQ/KpsF_isomerases"/>
</dbReference>
<dbReference type="Pfam" id="PF00571">
    <property type="entry name" value="CBS"/>
    <property type="match status" value="2"/>
</dbReference>
<dbReference type="RefSeq" id="WP_188566922.1">
    <property type="nucleotide sequence ID" value="NZ_BMED01000003.1"/>
</dbReference>
<protein>
    <submittedName>
        <fullName evidence="10">Arabinose-5-phosphate isomerase</fullName>
    </submittedName>
</protein>
<dbReference type="GO" id="GO:1901135">
    <property type="term" value="P:carbohydrate derivative metabolic process"/>
    <property type="evidence" value="ECO:0007669"/>
    <property type="project" value="InterPro"/>
</dbReference>
<feature type="domain" description="CBS" evidence="8">
    <location>
        <begin position="294"/>
        <end position="346"/>
    </location>
</feature>
<sequence length="346" mass="36637">MSSITSNLNATPNKSGAVTFDAERALALACETLHAEAEAIQSLKLRLAGEGSASFAQAMALLMNCHGRVVVSGMGKSGHIARKMAATFASTGTPAMFVHPGEAAHGDLGMITPQDVVIAISYSGESSELAAIIPTIKRLGTRLIAMTGNASSSLAGWADVHLDVKVDKEACPLNLAPTTSTTATLALGDALAVSMLDARGFGEEDFARSHPGGALGRRLLTHVRDVMRTGEAIPQVTPDTRLTTALLEITKKGLAMTAIVDHDQRVLGVFTDGDLRRLMEKVQDFSQVIIADVMHKNPRTVRAEQLAVEAVELMETHRINQLLVADDSGKLVGALHIHDLTRAKVI</sequence>
<reference evidence="10" key="1">
    <citation type="journal article" date="2014" name="Int. J. Syst. Evol. Microbiol.">
        <title>Complete genome sequence of Corynebacterium casei LMG S-19264T (=DSM 44701T), isolated from a smear-ripened cheese.</title>
        <authorList>
            <consortium name="US DOE Joint Genome Institute (JGI-PGF)"/>
            <person name="Walter F."/>
            <person name="Albersmeier A."/>
            <person name="Kalinowski J."/>
            <person name="Ruckert C."/>
        </authorList>
    </citation>
    <scope>NUCLEOTIDE SEQUENCE</scope>
    <source>
        <strain evidence="10">CGMCC 1.10998</strain>
    </source>
</reference>
<dbReference type="InterPro" id="IPR004800">
    <property type="entry name" value="KdsD/KpsF-type"/>
</dbReference>
<comment type="similarity">
    <text evidence="1 4">Belongs to the SIS family. GutQ/KpsF subfamily.</text>
</comment>
<feature type="site" description="Catalytically relevant" evidence="6">
    <location>
        <position position="128"/>
    </location>
</feature>
<feature type="site" description="Catalytically relevant" evidence="6">
    <location>
        <position position="210"/>
    </location>
</feature>
<dbReference type="GO" id="GO:0046872">
    <property type="term" value="F:metal ion binding"/>
    <property type="evidence" value="ECO:0007669"/>
    <property type="project" value="UniProtKB-KW"/>
</dbReference>
<feature type="domain" description="CBS" evidence="8">
    <location>
        <begin position="227"/>
        <end position="285"/>
    </location>
</feature>
<proteinExistence type="inferred from homology"/>
<evidence type="ECO:0000313" key="11">
    <source>
        <dbReference type="Proteomes" id="UP000637423"/>
    </source>
</evidence>
<dbReference type="CDD" id="cd04604">
    <property type="entry name" value="CBS_pair_SIS_assoc"/>
    <property type="match status" value="1"/>
</dbReference>
<feature type="domain" description="SIS" evidence="9">
    <location>
        <begin position="58"/>
        <end position="201"/>
    </location>
</feature>
<feature type="site" description="Catalytically relevant" evidence="6">
    <location>
        <position position="169"/>
    </location>
</feature>
<dbReference type="FunFam" id="3.40.50.10490:FF:000011">
    <property type="entry name" value="Arabinose 5-phosphate isomerase"/>
    <property type="match status" value="1"/>
</dbReference>
<dbReference type="GO" id="GO:0019146">
    <property type="term" value="F:arabinose-5-phosphate isomerase activity"/>
    <property type="evidence" value="ECO:0007669"/>
    <property type="project" value="UniProtKB-ARBA"/>
</dbReference>
<dbReference type="InterPro" id="IPR000644">
    <property type="entry name" value="CBS_dom"/>
</dbReference>
<dbReference type="PANTHER" id="PTHR42745:SF1">
    <property type="entry name" value="ARABINOSE 5-PHOSPHATE ISOMERASE KDSD"/>
    <property type="match status" value="1"/>
</dbReference>
<comment type="caution">
    <text evidence="10">The sequence shown here is derived from an EMBL/GenBank/DDBJ whole genome shotgun (WGS) entry which is preliminary data.</text>
</comment>
<evidence type="ECO:0000256" key="7">
    <source>
        <dbReference type="PROSITE-ProRule" id="PRU00703"/>
    </source>
</evidence>
<feature type="site" description="Catalytically relevant" evidence="6">
    <location>
        <position position="76"/>
    </location>
</feature>
<gene>
    <name evidence="10" type="ORF">GCM10011396_30050</name>
</gene>
<dbReference type="InterPro" id="IPR035474">
    <property type="entry name" value="SIS_Kpsf"/>
</dbReference>